<dbReference type="Pfam" id="PF08282">
    <property type="entry name" value="Hydrolase_3"/>
    <property type="match status" value="1"/>
</dbReference>
<dbReference type="SUPFAM" id="SSF56784">
    <property type="entry name" value="HAD-like"/>
    <property type="match status" value="1"/>
</dbReference>
<dbReference type="RefSeq" id="WP_057802811.1">
    <property type="nucleotide sequence ID" value="NZ_JQBX01000009.1"/>
</dbReference>
<comment type="caution">
    <text evidence="1">The sequence shown here is derived from an EMBL/GenBank/DDBJ whole genome shotgun (WGS) entry which is preliminary data.</text>
</comment>
<proteinExistence type="predicted"/>
<dbReference type="NCBIfam" id="TIGR01484">
    <property type="entry name" value="HAD-SF-IIB"/>
    <property type="match status" value="1"/>
</dbReference>
<reference evidence="1 2" key="1">
    <citation type="journal article" date="2015" name="Genome Announc.">
        <title>Expanding the biotechnology potential of lactobacilli through comparative genomics of 213 strains and associated genera.</title>
        <authorList>
            <person name="Sun Z."/>
            <person name="Harris H.M."/>
            <person name="McCann A."/>
            <person name="Guo C."/>
            <person name="Argimon S."/>
            <person name="Zhang W."/>
            <person name="Yang X."/>
            <person name="Jeffery I.B."/>
            <person name="Cooney J.C."/>
            <person name="Kagawa T.F."/>
            <person name="Liu W."/>
            <person name="Song Y."/>
            <person name="Salvetti E."/>
            <person name="Wrobel A."/>
            <person name="Rasinkangas P."/>
            <person name="Parkhill J."/>
            <person name="Rea M.C."/>
            <person name="O'Sullivan O."/>
            <person name="Ritari J."/>
            <person name="Douillard F.P."/>
            <person name="Paul Ross R."/>
            <person name="Yang R."/>
            <person name="Briner A.E."/>
            <person name="Felis G.E."/>
            <person name="de Vos W.M."/>
            <person name="Barrangou R."/>
            <person name="Klaenhammer T.R."/>
            <person name="Caufield P.W."/>
            <person name="Cui Y."/>
            <person name="Zhang H."/>
            <person name="O'Toole P.W."/>
        </authorList>
    </citation>
    <scope>NUCLEOTIDE SEQUENCE [LARGE SCALE GENOMIC DNA]</scope>
    <source>
        <strain evidence="1 2">DSM 18001</strain>
    </source>
</reference>
<name>A0A0R2KWY9_9LACO</name>
<keyword evidence="2" id="KW-1185">Reference proteome</keyword>
<dbReference type="CDD" id="cd07518">
    <property type="entry name" value="HAD_YbiV-Like"/>
    <property type="match status" value="1"/>
</dbReference>
<evidence type="ECO:0000313" key="1">
    <source>
        <dbReference type="EMBL" id="KRN93953.1"/>
    </source>
</evidence>
<dbReference type="Proteomes" id="UP000051859">
    <property type="component" value="Unassembled WGS sequence"/>
</dbReference>
<dbReference type="SFLD" id="SFLDS00003">
    <property type="entry name" value="Haloacid_Dehalogenase"/>
    <property type="match status" value="1"/>
</dbReference>
<evidence type="ECO:0000313" key="2">
    <source>
        <dbReference type="Proteomes" id="UP000051859"/>
    </source>
</evidence>
<dbReference type="GO" id="GO:0000287">
    <property type="term" value="F:magnesium ion binding"/>
    <property type="evidence" value="ECO:0007669"/>
    <property type="project" value="TreeGrafter"/>
</dbReference>
<dbReference type="EMBL" id="JQBX01000009">
    <property type="protein sequence ID" value="KRN93953.1"/>
    <property type="molecule type" value="Genomic_DNA"/>
</dbReference>
<dbReference type="PATRIC" id="fig|331679.3.peg.1847"/>
<keyword evidence="1" id="KW-0378">Hydrolase</keyword>
<dbReference type="PANTHER" id="PTHR10000">
    <property type="entry name" value="PHOSPHOSERINE PHOSPHATASE"/>
    <property type="match status" value="1"/>
</dbReference>
<protein>
    <submittedName>
        <fullName evidence="1">HAD superfamily hydrolase</fullName>
    </submittedName>
</protein>
<dbReference type="GO" id="GO:0005829">
    <property type="term" value="C:cytosol"/>
    <property type="evidence" value="ECO:0007669"/>
    <property type="project" value="TreeGrafter"/>
</dbReference>
<gene>
    <name evidence="1" type="ORF">IV81_GL001811</name>
</gene>
<dbReference type="GO" id="GO:0016791">
    <property type="term" value="F:phosphatase activity"/>
    <property type="evidence" value="ECO:0007669"/>
    <property type="project" value="TreeGrafter"/>
</dbReference>
<dbReference type="Gene3D" id="3.40.50.1000">
    <property type="entry name" value="HAD superfamily/HAD-like"/>
    <property type="match status" value="1"/>
</dbReference>
<sequence>MSIQLIASDIDGTFLNDQHDFDHERFQKQLDELNRRHIKFVVASGNQMAHCQEVFAGIEGDMTFVAEDGALTIEQGKILDENPIKPALLKDAIDYLMTTPEFSGAELILSSQHRAFTSMRPENPGWADSAYFYSNLTAVDHFTGISDPIYKIDTHWSELRDVRMQAGMLKRDLGDVLGSVMSGFSGIDITMPHVTKSYGLQQLQSIWKVSMDETMAFGDTQNDEAMLKHARLGYAMKNAEQEALDAANLITPLDNNDSGVMDVIDRVLNGEIQ</sequence>
<dbReference type="InterPro" id="IPR006379">
    <property type="entry name" value="HAD-SF_hydro_IIB"/>
</dbReference>
<dbReference type="PANTHER" id="PTHR10000:SF53">
    <property type="entry name" value="5-AMINO-6-(5-PHOSPHO-D-RIBITYLAMINO)URACIL PHOSPHATASE YBJI-RELATED"/>
    <property type="match status" value="1"/>
</dbReference>
<dbReference type="SFLD" id="SFLDG01140">
    <property type="entry name" value="C2.B:_Phosphomannomutase_and_P"/>
    <property type="match status" value="1"/>
</dbReference>
<dbReference type="Gene3D" id="3.30.1240.10">
    <property type="match status" value="1"/>
</dbReference>
<organism evidence="1 2">
    <name type="scientific">Pediococcus stilesii</name>
    <dbReference type="NCBI Taxonomy" id="331679"/>
    <lineage>
        <taxon>Bacteria</taxon>
        <taxon>Bacillati</taxon>
        <taxon>Bacillota</taxon>
        <taxon>Bacilli</taxon>
        <taxon>Lactobacillales</taxon>
        <taxon>Lactobacillaceae</taxon>
        <taxon>Pediococcus</taxon>
    </lineage>
</organism>
<dbReference type="InterPro" id="IPR036412">
    <property type="entry name" value="HAD-like_sf"/>
</dbReference>
<dbReference type="AlphaFoldDB" id="A0A0R2KWY9"/>
<accession>A0A0R2KWY9</accession>
<dbReference type="InterPro" id="IPR023214">
    <property type="entry name" value="HAD_sf"/>
</dbReference>
<dbReference type="STRING" id="331679.IV81_GL001811"/>